<sequence length="267" mass="30476">MKLTMLGTGNALVTECYNTCFALSDDRNHFLVDGGGGNGILKQLKAAGIDWRDIHDIFVTHKHMDHILGVMWVIRVIAQALKRGAYEGEVRIYGHKKVLCILDDMSHMLLSKKETEFIGKRIIFVPVSDGDVYEIIGHKTTFFNIHSSKTKQHGFTMYLDRTVKLSCCGDEPYNETERMYVQGSKWLLHEAFCLDSEAERYAPYEKHHSTVKDACTAAEQLHVDNLVLYHTEDSDIRSRKARYTAEGKQYYSGNLYVPDDLETIDIS</sequence>
<dbReference type="InterPro" id="IPR036866">
    <property type="entry name" value="RibonucZ/Hydroxyglut_hydro"/>
</dbReference>
<reference evidence="3" key="1">
    <citation type="journal article" date="2021" name="PeerJ">
        <title>Extensive microbial diversity within the chicken gut microbiome revealed by metagenomics and culture.</title>
        <authorList>
            <person name="Gilroy R."/>
            <person name="Ravi A."/>
            <person name="Getino M."/>
            <person name="Pursley I."/>
            <person name="Horton D.L."/>
            <person name="Alikhan N.F."/>
            <person name="Baker D."/>
            <person name="Gharbi K."/>
            <person name="Hall N."/>
            <person name="Watson M."/>
            <person name="Adriaenssens E.M."/>
            <person name="Foster-Nyarko E."/>
            <person name="Jarju S."/>
            <person name="Secka A."/>
            <person name="Antonio M."/>
            <person name="Oren A."/>
            <person name="Chaudhuri R.R."/>
            <person name="La Ragione R."/>
            <person name="Hildebrand F."/>
            <person name="Pallen M.J."/>
        </authorList>
    </citation>
    <scope>NUCLEOTIDE SEQUENCE</scope>
    <source>
        <strain evidence="3">ChiW19-954</strain>
    </source>
</reference>
<reference evidence="3" key="2">
    <citation type="submission" date="2021-04" db="EMBL/GenBank/DDBJ databases">
        <authorList>
            <person name="Gilroy R."/>
        </authorList>
    </citation>
    <scope>NUCLEOTIDE SEQUENCE</scope>
    <source>
        <strain evidence="3">ChiW19-954</strain>
    </source>
</reference>
<organism evidence="3 4">
    <name type="scientific">Candidatus Mediterraneibacter faecipullorum</name>
    <dbReference type="NCBI Taxonomy" id="2838670"/>
    <lineage>
        <taxon>Bacteria</taxon>
        <taxon>Bacillati</taxon>
        <taxon>Bacillota</taxon>
        <taxon>Clostridia</taxon>
        <taxon>Lachnospirales</taxon>
        <taxon>Lachnospiraceae</taxon>
        <taxon>Mediterraneibacter</taxon>
    </lineage>
</organism>
<proteinExistence type="predicted"/>
<gene>
    <name evidence="3" type="ORF">H9758_06195</name>
</gene>
<dbReference type="SMART" id="SM00849">
    <property type="entry name" value="Lactamase_B"/>
    <property type="match status" value="1"/>
</dbReference>
<dbReference type="AlphaFoldDB" id="A0A9D2SU44"/>
<name>A0A9D2SU44_9FIRM</name>
<dbReference type="PANTHER" id="PTHR46018">
    <property type="entry name" value="ZINC PHOSPHODIESTERASE ELAC PROTEIN 1"/>
    <property type="match status" value="1"/>
</dbReference>
<dbReference type="Gene3D" id="3.60.15.10">
    <property type="entry name" value="Ribonuclease Z/Hydroxyacylglutathione hydrolase-like"/>
    <property type="match status" value="1"/>
</dbReference>
<evidence type="ECO:0000313" key="3">
    <source>
        <dbReference type="EMBL" id="HJC34171.1"/>
    </source>
</evidence>
<dbReference type="SUPFAM" id="SSF56281">
    <property type="entry name" value="Metallo-hydrolase/oxidoreductase"/>
    <property type="match status" value="1"/>
</dbReference>
<keyword evidence="1" id="KW-0378">Hydrolase</keyword>
<evidence type="ECO:0000259" key="2">
    <source>
        <dbReference type="SMART" id="SM00849"/>
    </source>
</evidence>
<evidence type="ECO:0000256" key="1">
    <source>
        <dbReference type="ARBA" id="ARBA00022759"/>
    </source>
</evidence>
<dbReference type="Pfam" id="PF23023">
    <property type="entry name" value="Anti-Pycsar_Apyc1"/>
    <property type="match status" value="1"/>
</dbReference>
<comment type="caution">
    <text evidence="3">The sequence shown here is derived from an EMBL/GenBank/DDBJ whole genome shotgun (WGS) entry which is preliminary data.</text>
</comment>
<keyword evidence="1" id="KW-0255">Endonuclease</keyword>
<accession>A0A9D2SU44</accession>
<dbReference type="InterPro" id="IPR001279">
    <property type="entry name" value="Metallo-B-lactamas"/>
</dbReference>
<dbReference type="EMBL" id="DWWO01000079">
    <property type="protein sequence ID" value="HJC34171.1"/>
    <property type="molecule type" value="Genomic_DNA"/>
</dbReference>
<keyword evidence="1" id="KW-0540">Nuclease</keyword>
<feature type="domain" description="Metallo-beta-lactamase" evidence="2">
    <location>
        <begin position="17"/>
        <end position="208"/>
    </location>
</feature>
<dbReference type="PANTHER" id="PTHR46018:SF2">
    <property type="entry name" value="ZINC PHOSPHODIESTERASE ELAC PROTEIN 1"/>
    <property type="match status" value="1"/>
</dbReference>
<dbReference type="GO" id="GO:0042781">
    <property type="term" value="F:3'-tRNA processing endoribonuclease activity"/>
    <property type="evidence" value="ECO:0007669"/>
    <property type="project" value="TreeGrafter"/>
</dbReference>
<evidence type="ECO:0000313" key="4">
    <source>
        <dbReference type="Proteomes" id="UP000823890"/>
    </source>
</evidence>
<protein>
    <submittedName>
        <fullName evidence="3">MBL fold metallo-hydrolase</fullName>
    </submittedName>
</protein>
<dbReference type="Proteomes" id="UP000823890">
    <property type="component" value="Unassembled WGS sequence"/>
</dbReference>